<evidence type="ECO:0000313" key="2">
    <source>
        <dbReference type="Proteomes" id="UP000724874"/>
    </source>
</evidence>
<evidence type="ECO:0000313" key="1">
    <source>
        <dbReference type="EMBL" id="KAF8879429.1"/>
    </source>
</evidence>
<name>A0A9P5NCI6_GYMJU</name>
<gene>
    <name evidence="1" type="ORF">CPB84DRAFT_1751651</name>
</gene>
<accession>A0A9P5NCI6</accession>
<dbReference type="AlphaFoldDB" id="A0A9P5NCI6"/>
<organism evidence="1 2">
    <name type="scientific">Gymnopilus junonius</name>
    <name type="common">Spectacular rustgill mushroom</name>
    <name type="synonym">Gymnopilus spectabilis subsp. junonius</name>
    <dbReference type="NCBI Taxonomy" id="109634"/>
    <lineage>
        <taxon>Eukaryota</taxon>
        <taxon>Fungi</taxon>
        <taxon>Dikarya</taxon>
        <taxon>Basidiomycota</taxon>
        <taxon>Agaricomycotina</taxon>
        <taxon>Agaricomycetes</taxon>
        <taxon>Agaricomycetidae</taxon>
        <taxon>Agaricales</taxon>
        <taxon>Agaricineae</taxon>
        <taxon>Hymenogastraceae</taxon>
        <taxon>Gymnopilus</taxon>
    </lineage>
</organism>
<comment type="caution">
    <text evidence="1">The sequence shown here is derived from an EMBL/GenBank/DDBJ whole genome shotgun (WGS) entry which is preliminary data.</text>
</comment>
<sequence>MTYLSLIFVIQQHIADDEEKELSALSTDRSGLSYFHLLFRQRPSPWLRPRLVHYAQQDISTVDGLLPSSDDTAFVGFRKPDDLTFYCSSPSCCWPFGLGLAFSLQQALHLLFDGYEGATSASRSLGVFLSPFTLSLPTSMHNIEIEGETPPIKVLNTRLGKVLYNLEWVFHSDTADFWTIHPN</sequence>
<protein>
    <submittedName>
        <fullName evidence="1">Uncharacterized protein</fullName>
    </submittedName>
</protein>
<dbReference type="Proteomes" id="UP000724874">
    <property type="component" value="Unassembled WGS sequence"/>
</dbReference>
<proteinExistence type="predicted"/>
<keyword evidence="2" id="KW-1185">Reference proteome</keyword>
<reference evidence="1" key="1">
    <citation type="submission" date="2020-11" db="EMBL/GenBank/DDBJ databases">
        <authorList>
            <consortium name="DOE Joint Genome Institute"/>
            <person name="Ahrendt S."/>
            <person name="Riley R."/>
            <person name="Andreopoulos W."/>
            <person name="LaButti K."/>
            <person name="Pangilinan J."/>
            <person name="Ruiz-duenas F.J."/>
            <person name="Barrasa J.M."/>
            <person name="Sanchez-Garcia M."/>
            <person name="Camarero S."/>
            <person name="Miyauchi S."/>
            <person name="Serrano A."/>
            <person name="Linde D."/>
            <person name="Babiker R."/>
            <person name="Drula E."/>
            <person name="Ayuso-Fernandez I."/>
            <person name="Pacheco R."/>
            <person name="Padilla G."/>
            <person name="Ferreira P."/>
            <person name="Barriuso J."/>
            <person name="Kellner H."/>
            <person name="Castanera R."/>
            <person name="Alfaro M."/>
            <person name="Ramirez L."/>
            <person name="Pisabarro A.G."/>
            <person name="Kuo A."/>
            <person name="Tritt A."/>
            <person name="Lipzen A."/>
            <person name="He G."/>
            <person name="Yan M."/>
            <person name="Ng V."/>
            <person name="Cullen D."/>
            <person name="Martin F."/>
            <person name="Rosso M.-N."/>
            <person name="Henrissat B."/>
            <person name="Hibbett D."/>
            <person name="Martinez A.T."/>
            <person name="Grigoriev I.V."/>
        </authorList>
    </citation>
    <scope>NUCLEOTIDE SEQUENCE</scope>
    <source>
        <strain evidence="1">AH 44721</strain>
    </source>
</reference>
<dbReference type="EMBL" id="JADNYJ010000149">
    <property type="protein sequence ID" value="KAF8879429.1"/>
    <property type="molecule type" value="Genomic_DNA"/>
</dbReference>